<sequence>MLQSFFLTITLLLSNIIGTSVQDSTAIKKLEQRTDFKIYVPTVFESATNYEIKVPDSIAAKANYILINYFDDNDAYLFGVRQLKNNSIVEKEIVNLDINKGTQHSKKITQKIELKPQGEQVFLNGQKGWYIPYVGKQPTGGVLKWIEGNTYMELDTSKLPKASLIKIAESMVAVE</sequence>
<proteinExistence type="predicted"/>
<dbReference type="Pfam" id="PF14285">
    <property type="entry name" value="DUF4367"/>
    <property type="match status" value="1"/>
</dbReference>
<evidence type="ECO:0000313" key="3">
    <source>
        <dbReference type="Proteomes" id="UP000029278"/>
    </source>
</evidence>
<dbReference type="Proteomes" id="UP000029278">
    <property type="component" value="Unassembled WGS sequence"/>
</dbReference>
<feature type="domain" description="DUF4367" evidence="1">
    <location>
        <begin position="98"/>
        <end position="171"/>
    </location>
</feature>
<comment type="caution">
    <text evidence="2">The sequence shown here is derived from an EMBL/GenBank/DDBJ whole genome shotgun (WGS) entry which is preliminary data.</text>
</comment>
<dbReference type="HOGENOM" id="CLU_1531065_0_0_9"/>
<protein>
    <recommendedName>
        <fullName evidence="1">DUF4367 domain-containing protein</fullName>
    </recommendedName>
</protein>
<dbReference type="GeneID" id="77008245"/>
<dbReference type="InterPro" id="IPR025377">
    <property type="entry name" value="DUF4367"/>
</dbReference>
<dbReference type="OrthoDB" id="2667257at2"/>
<organism evidence="2 3">
    <name type="scientific">Paenibacillus macerans</name>
    <name type="common">Bacillus macerans</name>
    <dbReference type="NCBI Taxonomy" id="44252"/>
    <lineage>
        <taxon>Bacteria</taxon>
        <taxon>Bacillati</taxon>
        <taxon>Bacillota</taxon>
        <taxon>Bacilli</taxon>
        <taxon>Bacillales</taxon>
        <taxon>Paenibacillaceae</taxon>
        <taxon>Paenibacillus</taxon>
    </lineage>
</organism>
<reference evidence="2 3" key="1">
    <citation type="submission" date="2014-04" db="EMBL/GenBank/DDBJ databases">
        <authorList>
            <person name="Bishop-Lilly K.A."/>
            <person name="Broomall S.M."/>
            <person name="Chain P.S."/>
            <person name="Chertkov O."/>
            <person name="Coyne S.R."/>
            <person name="Daligault H.E."/>
            <person name="Davenport K.W."/>
            <person name="Erkkila T."/>
            <person name="Frey K.G."/>
            <person name="Gibbons H.S."/>
            <person name="Gu W."/>
            <person name="Jaissle J."/>
            <person name="Johnson S.L."/>
            <person name="Koroleva G.I."/>
            <person name="Ladner J.T."/>
            <person name="Lo C.-C."/>
            <person name="Minogue T.D."/>
            <person name="Munk C."/>
            <person name="Palacios G.F."/>
            <person name="Redden C.L."/>
            <person name="Rosenzweig C.N."/>
            <person name="Scholz M.B."/>
            <person name="Teshima H."/>
            <person name="Xu Y."/>
        </authorList>
    </citation>
    <scope>NUCLEOTIDE SEQUENCE [LARGE SCALE GENOMIC DNA]</scope>
    <source>
        <strain evidence="2 3">8244</strain>
    </source>
</reference>
<evidence type="ECO:0000259" key="1">
    <source>
        <dbReference type="Pfam" id="PF14285"/>
    </source>
</evidence>
<keyword evidence="3" id="KW-1185">Reference proteome</keyword>
<name>A0A090ZNY0_PAEMA</name>
<dbReference type="AlphaFoldDB" id="A0A090ZNY0"/>
<accession>A0A090ZNY0</accession>
<dbReference type="RefSeq" id="WP_036624158.1">
    <property type="nucleotide sequence ID" value="NZ_JAKOBR010000033.1"/>
</dbReference>
<evidence type="ECO:0000313" key="2">
    <source>
        <dbReference type="EMBL" id="KFN12108.1"/>
    </source>
</evidence>
<gene>
    <name evidence="2" type="ORF">DJ90_2001</name>
</gene>
<dbReference type="EMBL" id="JMQA01000001">
    <property type="protein sequence ID" value="KFN12108.1"/>
    <property type="molecule type" value="Genomic_DNA"/>
</dbReference>